<organism evidence="2">
    <name type="scientific">Culex pipiens</name>
    <name type="common">House mosquito</name>
    <dbReference type="NCBI Taxonomy" id="7175"/>
    <lineage>
        <taxon>Eukaryota</taxon>
        <taxon>Metazoa</taxon>
        <taxon>Ecdysozoa</taxon>
        <taxon>Arthropoda</taxon>
        <taxon>Hexapoda</taxon>
        <taxon>Insecta</taxon>
        <taxon>Pterygota</taxon>
        <taxon>Neoptera</taxon>
        <taxon>Endopterygota</taxon>
        <taxon>Diptera</taxon>
        <taxon>Nematocera</taxon>
        <taxon>Culicoidea</taxon>
        <taxon>Culicidae</taxon>
        <taxon>Culicinae</taxon>
        <taxon>Culicini</taxon>
        <taxon>Culex</taxon>
        <taxon>Culex</taxon>
    </lineage>
</organism>
<evidence type="ECO:0000313" key="2">
    <source>
        <dbReference type="EMBL" id="CAG6556331.1"/>
    </source>
</evidence>
<name>A0A8D8IQK2_CULPI</name>
<accession>A0A8D8IQK2</accession>
<dbReference type="AlphaFoldDB" id="A0A8D8IQK2"/>
<protein>
    <submittedName>
        <fullName evidence="2">(northern house mosquito) hypothetical protein</fullName>
    </submittedName>
</protein>
<dbReference type="EMBL" id="HBUE01255728">
    <property type="protein sequence ID" value="CAG6556331.1"/>
    <property type="molecule type" value="Transcribed_RNA"/>
</dbReference>
<dbReference type="EMBL" id="HBUE01150746">
    <property type="protein sequence ID" value="CAG6505035.1"/>
    <property type="molecule type" value="Transcribed_RNA"/>
</dbReference>
<feature type="region of interest" description="Disordered" evidence="1">
    <location>
        <begin position="143"/>
        <end position="165"/>
    </location>
</feature>
<evidence type="ECO:0000256" key="1">
    <source>
        <dbReference type="SAM" id="MobiDB-lite"/>
    </source>
</evidence>
<proteinExistence type="predicted"/>
<sequence>MRQLGVRLPPRLLPLHRLAQLLVQQVGILAALGDQLGQRVLVPVVQPDQLLGLFARLGFDLERGRVQRERELELGGVAVLEEGRTVCHRGHLISLICFEGGFTGGKVLRVDSPGNFRGRAGCAGAMENSFFVCCICISVAPPSQTHSPRHTLLSSRRNFSSGGHF</sequence>
<reference evidence="2" key="1">
    <citation type="submission" date="2021-05" db="EMBL/GenBank/DDBJ databases">
        <authorList>
            <person name="Alioto T."/>
            <person name="Alioto T."/>
            <person name="Gomez Garrido J."/>
        </authorList>
    </citation>
    <scope>NUCLEOTIDE SEQUENCE</scope>
</reference>